<evidence type="ECO:0000313" key="6">
    <source>
        <dbReference type="Proteomes" id="UP000811246"/>
    </source>
</evidence>
<dbReference type="InterPro" id="IPR003593">
    <property type="entry name" value="AAA+_ATPase"/>
</dbReference>
<evidence type="ECO:0000313" key="5">
    <source>
        <dbReference type="EMBL" id="KAG6679475.1"/>
    </source>
</evidence>
<comment type="caution">
    <text evidence="5">The sequence shown here is derived from an EMBL/GenBank/DDBJ whole genome shotgun (WGS) entry which is preliminary data.</text>
</comment>
<dbReference type="InterPro" id="IPR001611">
    <property type="entry name" value="Leu-rich_rpt"/>
</dbReference>
<dbReference type="InterPro" id="IPR044974">
    <property type="entry name" value="Disease_R_plants"/>
</dbReference>
<dbReference type="InterPro" id="IPR058192">
    <property type="entry name" value="WHD_ROQ1-like"/>
</dbReference>
<dbReference type="Pfam" id="PF00931">
    <property type="entry name" value="NB-ARC"/>
    <property type="match status" value="1"/>
</dbReference>
<keyword evidence="2" id="KW-0520">NAD</keyword>
<dbReference type="PANTHER" id="PTHR11017:SF559">
    <property type="entry name" value="DISEASE RESISTANCE PROTEIN CHL1"/>
    <property type="match status" value="1"/>
</dbReference>
<dbReference type="GO" id="GO:0007165">
    <property type="term" value="P:signal transduction"/>
    <property type="evidence" value="ECO:0007669"/>
    <property type="project" value="InterPro"/>
</dbReference>
<dbReference type="Pfam" id="PF01582">
    <property type="entry name" value="TIR"/>
    <property type="match status" value="1"/>
</dbReference>
<dbReference type="SMART" id="SM00382">
    <property type="entry name" value="AAA"/>
    <property type="match status" value="1"/>
</dbReference>
<dbReference type="PANTHER" id="PTHR11017">
    <property type="entry name" value="LEUCINE-RICH REPEAT-CONTAINING PROTEIN"/>
    <property type="match status" value="1"/>
</dbReference>
<evidence type="ECO:0000256" key="2">
    <source>
        <dbReference type="ARBA" id="ARBA00023027"/>
    </source>
</evidence>
<dbReference type="InterPro" id="IPR002182">
    <property type="entry name" value="NB-ARC"/>
</dbReference>
<dbReference type="Pfam" id="PF23282">
    <property type="entry name" value="WHD_ROQ1"/>
    <property type="match status" value="1"/>
</dbReference>
<dbReference type="SMART" id="SM00255">
    <property type="entry name" value="TIR"/>
    <property type="match status" value="1"/>
</dbReference>
<dbReference type="InterPro" id="IPR000157">
    <property type="entry name" value="TIR_dom"/>
</dbReference>
<dbReference type="InterPro" id="IPR003591">
    <property type="entry name" value="Leu-rich_rpt_typical-subtyp"/>
</dbReference>
<feature type="region of interest" description="Disordered" evidence="3">
    <location>
        <begin position="1"/>
        <end position="43"/>
    </location>
</feature>
<dbReference type="PROSITE" id="PS51450">
    <property type="entry name" value="LRR"/>
    <property type="match status" value="1"/>
</dbReference>
<organism evidence="5 6">
    <name type="scientific">Carya illinoinensis</name>
    <name type="common">Pecan</name>
    <dbReference type="NCBI Taxonomy" id="32201"/>
    <lineage>
        <taxon>Eukaryota</taxon>
        <taxon>Viridiplantae</taxon>
        <taxon>Streptophyta</taxon>
        <taxon>Embryophyta</taxon>
        <taxon>Tracheophyta</taxon>
        <taxon>Spermatophyta</taxon>
        <taxon>Magnoliopsida</taxon>
        <taxon>eudicotyledons</taxon>
        <taxon>Gunneridae</taxon>
        <taxon>Pentapetalae</taxon>
        <taxon>rosids</taxon>
        <taxon>fabids</taxon>
        <taxon>Fagales</taxon>
        <taxon>Juglandaceae</taxon>
        <taxon>Carya</taxon>
    </lineage>
</organism>
<feature type="domain" description="TIR" evidence="4">
    <location>
        <begin position="45"/>
        <end position="212"/>
    </location>
</feature>
<feature type="compositionally biased region" description="Polar residues" evidence="3">
    <location>
        <begin position="1"/>
        <end position="12"/>
    </location>
</feature>
<dbReference type="SMART" id="SM00369">
    <property type="entry name" value="LRR_TYP"/>
    <property type="match status" value="11"/>
</dbReference>
<dbReference type="PROSITE" id="PS50104">
    <property type="entry name" value="TIR"/>
    <property type="match status" value="1"/>
</dbReference>
<accession>A0A922AF64</accession>
<evidence type="ECO:0000259" key="4">
    <source>
        <dbReference type="PROSITE" id="PS50104"/>
    </source>
</evidence>
<dbReference type="EMBL" id="CM031838">
    <property type="protein sequence ID" value="KAG6679475.1"/>
    <property type="molecule type" value="Genomic_DNA"/>
</dbReference>
<evidence type="ECO:0000256" key="3">
    <source>
        <dbReference type="SAM" id="MobiDB-lite"/>
    </source>
</evidence>
<sequence>MATQRPSSSTNSEDTKKRKRDNSSCSEEDEKIITSSSLSSSMPRSKHDVFLSFCGKDTRMSFTDHLYFDLKRKGILVFRDDESLERGKCISQELLQAIQESRYAIVIFSANYASSKWCLRELAKIVEWEEKKNLTIIPIFYHVDPSDVRNQKRTFAEAFAAHEKDPKVDIEEIDTWRKACTKVGNISGEHINGDRYETEIIQEISGNISRVLINSRSSLHDNKKFVGIDSRVEEMMNLLHMESNDVRFVGIHGMGGVGKTTLAKIIYNRVSSNCQFEGRTIISFNGGKSTARDLASLQTQLLYGIMQESIEVSDPHEGIEMIRSRMQNKKVFIVLDNVDSDEQLEALAGDHKWFGPGSRVIITCRDSHLLKINKVNDMCAVQLLRPADALELFSLSAFDETHPPEDYKDLSMAFVKYAGGLPLALKVLGRSLCKKAIEIWKDTRDHLKGNPPKEISDILQISFDGLGESQKKLFLDVACFSGQWIDVNFKKIYSADVIEVLIDKSLVSTSKDDIYFKERLTMHDLLKEMGRQIVRRECPQEPGRRSRLFHHEDVFHVLKNDTGTDAIEGIGMALSFSSIRGANHSDIINAEAFSKMRNLRLLYFCDFGYIKWSGNPLEYMPSDKLQFLQWYEYPSKSWPRSFQPKNLIVLNMSNSCIEQLWTGSMVLPNLKELDLNSCENLIEIPDLSGAPNLEQIGFLYCKSLCKVHPSIKVLKQLQVLRMSGTRTKQLWKGLVVLPNLKELDLNSCENLIEIPDLSEAPNLEKIDFSGCRSLCKVHPSIKVLKQLQELRMSNTRIKQLWKGLVVFPNLKELDLNSCENLIEIPDLSGAPNLEQIGFLYCRSLCKVHPSIKVLKQLQVLRMSGTRTKQLWKGLVVLPNLKELYLNSCENLIEIPDLSGVPNLEIIGFSHCRSLCKVHPSIKVLKQLQKLRMSYTQIKQLWKGLVVLPNLKELDLNSCENLIEIPDLSGAPNLEQIGFLYCRSLCKVHPSIKVLKQLQVLRMSGTRTKQLWKGLVVLPNLKELDLNSCENLIEIPDLSEAPNLEKIDFSGCRSLCKVHPSIKVLKQLQELRMSNTRIKQLWKGLVVLPNLKELDLNSCENLIEIPDLSEAPNLEKIDFSGCRSLCKVHPSIKVLKQLQKLRMSNTRIKQLWKGLVVLPNLKELDLSNCDNLIEIPNLSGAPNLEEIDFSDCRSLCKVHPSIKVLKQLQKLRMSDTRIKQLWKGLVVLPNLKELDLNFCENLIEIPDLSGAPNLEKIDFLGCRSLCKVHPSIKVLKQLQELRMSDTRIKQLWKGLVVLPNLKELDLMFSKNLIKIPNLSGAPNLEKIDFSGYRCLRKFYPSIKVLQRQQELRMSCTRIKQLWKGLVGLDNLKYLNLSDCKNLIEIPYLSGVPNLEIINFSNCRSLCKVHPSIKKLKRLEELNMPGTRIKQLWKGLVVLDNLKKLNLSRSRNLIRIPDLSGAPNLEKIDFSYCRSLCKFHPSIKKLKRLEELNMSGSRIKQLWNGSMVLPNLKELDLSYCENLIEIPNLNGVPNLEKINFLGCRNLCKFCPSIKVPERLKILGLNKCLTRLLILDKFCLPSSFMSFSGLRELYLGGCNNISIFPSIICSLSSLESLHLDGWSRLEKFPDLSRLGCLKEFKAYGTAITQMPPVNLIPKNIRSLNIQGRKRMPRKSKDHLAMFINNCFLPKQSSYPTNHDTGSPVEYEMEEMDTGSPVEYEMEEMDTGEEMLEVEALEISFGTWSSVLISGWSLGSRIPEWVHNKSTGSSLQIELDGNTTSVIGCAIFIVCDCHQFHSPEATSIPRLFKETSYVGFSFCCERDDGSLEHFSPGFSLSRVEPSVCWAYARTPRLFKCLKSNSSDNQSFIKISIKVFYSQTPVEVKEWGIHLVCPDDTGLGLGSDLDFYRQFYSAWKCGMTRNED</sequence>
<gene>
    <name evidence="5" type="ORF">I3842_14G132900</name>
</gene>
<dbReference type="GO" id="GO:0043531">
    <property type="term" value="F:ADP binding"/>
    <property type="evidence" value="ECO:0007669"/>
    <property type="project" value="InterPro"/>
</dbReference>
<dbReference type="GO" id="GO:0006952">
    <property type="term" value="P:defense response"/>
    <property type="evidence" value="ECO:0007669"/>
    <property type="project" value="InterPro"/>
</dbReference>
<proteinExistence type="predicted"/>
<keyword evidence="1" id="KW-0677">Repeat</keyword>
<dbReference type="Proteomes" id="UP000811246">
    <property type="component" value="Chromosome 14"/>
</dbReference>
<evidence type="ECO:0000256" key="1">
    <source>
        <dbReference type="ARBA" id="ARBA00022737"/>
    </source>
</evidence>
<reference evidence="5" key="1">
    <citation type="submission" date="2021-01" db="EMBL/GenBank/DDBJ databases">
        <authorList>
            <person name="Lovell J.T."/>
            <person name="Bentley N."/>
            <person name="Bhattarai G."/>
            <person name="Jenkins J.W."/>
            <person name="Sreedasyam A."/>
            <person name="Alarcon Y."/>
            <person name="Bock C."/>
            <person name="Boston L."/>
            <person name="Carlson J."/>
            <person name="Cervantes K."/>
            <person name="Clermont K."/>
            <person name="Krom N."/>
            <person name="Kubenka K."/>
            <person name="Mamidi S."/>
            <person name="Mattison C."/>
            <person name="Monteros M."/>
            <person name="Pisani C."/>
            <person name="Plott C."/>
            <person name="Rajasekar S."/>
            <person name="Rhein H.S."/>
            <person name="Rohla C."/>
            <person name="Song M."/>
            <person name="Hilaire R.S."/>
            <person name="Shu S."/>
            <person name="Wells L."/>
            <person name="Wang X."/>
            <person name="Webber J."/>
            <person name="Heerema R.J."/>
            <person name="Klein P."/>
            <person name="Conner P."/>
            <person name="Grauke L."/>
            <person name="Grimwood J."/>
            <person name="Schmutz J."/>
            <person name="Randall J.J."/>
        </authorList>
    </citation>
    <scope>NUCLEOTIDE SEQUENCE</scope>
    <source>
        <tissue evidence="5">Leaf</tissue>
    </source>
</reference>
<dbReference type="FunFam" id="3.40.50.10140:FF:000007">
    <property type="entry name" value="Disease resistance protein (TIR-NBS-LRR class)"/>
    <property type="match status" value="1"/>
</dbReference>
<protein>
    <recommendedName>
        <fullName evidence="4">TIR domain-containing protein</fullName>
    </recommendedName>
</protein>
<name>A0A922AF64_CARIL</name>